<evidence type="ECO:0008006" key="3">
    <source>
        <dbReference type="Google" id="ProtNLM"/>
    </source>
</evidence>
<gene>
    <name evidence="1" type="ORF">GCM10022268_00670</name>
</gene>
<evidence type="ECO:0000313" key="1">
    <source>
        <dbReference type="EMBL" id="GAA3693622.1"/>
    </source>
</evidence>
<proteinExistence type="predicted"/>
<sequence>MDTTTDITRLPEWAIYAYADVWPRVPGHAFIVDAAARAIWAKFGISAIDVGTDPDTHGYRSEVAQRLAEFLTDGNLIAYARPAGGTRLAPSRPPSGIWTRHGRRSPPDASVVVGEAIVDARAVYVAISRARKLATLYTDSRADFTEALGIRDGAQVGAIDETMKAPEVATATPATVKAVGMAIGG</sequence>
<reference evidence="2" key="1">
    <citation type="journal article" date="2019" name="Int. J. Syst. Evol. Microbiol.">
        <title>The Global Catalogue of Microorganisms (GCM) 10K type strain sequencing project: providing services to taxonomists for standard genome sequencing and annotation.</title>
        <authorList>
            <consortium name="The Broad Institute Genomics Platform"/>
            <consortium name="The Broad Institute Genome Sequencing Center for Infectious Disease"/>
            <person name="Wu L."/>
            <person name="Ma J."/>
        </authorList>
    </citation>
    <scope>NUCLEOTIDE SEQUENCE [LARGE SCALE GENOMIC DNA]</scope>
    <source>
        <strain evidence="2">JCM 17498</strain>
    </source>
</reference>
<dbReference type="Proteomes" id="UP001500523">
    <property type="component" value="Unassembled WGS sequence"/>
</dbReference>
<organism evidence="1 2">
    <name type="scientific">Sphingomonas cynarae</name>
    <dbReference type="NCBI Taxonomy" id="930197"/>
    <lineage>
        <taxon>Bacteria</taxon>
        <taxon>Pseudomonadati</taxon>
        <taxon>Pseudomonadota</taxon>
        <taxon>Alphaproteobacteria</taxon>
        <taxon>Sphingomonadales</taxon>
        <taxon>Sphingomonadaceae</taxon>
        <taxon>Sphingomonas</taxon>
    </lineage>
</organism>
<accession>A0ABP7CS10</accession>
<evidence type="ECO:0000313" key="2">
    <source>
        <dbReference type="Proteomes" id="UP001500523"/>
    </source>
</evidence>
<keyword evidence="2" id="KW-1185">Reference proteome</keyword>
<dbReference type="EMBL" id="BAABBF010000001">
    <property type="protein sequence ID" value="GAA3693622.1"/>
    <property type="molecule type" value="Genomic_DNA"/>
</dbReference>
<dbReference type="RefSeq" id="WP_344691164.1">
    <property type="nucleotide sequence ID" value="NZ_BAABBF010000001.1"/>
</dbReference>
<name>A0ABP7CS10_9SPHN</name>
<comment type="caution">
    <text evidence="1">The sequence shown here is derived from an EMBL/GenBank/DDBJ whole genome shotgun (WGS) entry which is preliminary data.</text>
</comment>
<protein>
    <recommendedName>
        <fullName evidence="3">UvrD-like helicase C-terminal domain-containing protein</fullName>
    </recommendedName>
</protein>